<dbReference type="AlphaFoldDB" id="A0A2N5UC33"/>
<gene>
    <name evidence="1" type="ORF">PCASD_13666</name>
</gene>
<comment type="caution">
    <text evidence="1">The sequence shown here is derived from an EMBL/GenBank/DDBJ whole genome shotgun (WGS) entry which is preliminary data.</text>
</comment>
<dbReference type="EMBL" id="PGCI01000181">
    <property type="protein sequence ID" value="PLW35281.1"/>
    <property type="molecule type" value="Genomic_DNA"/>
</dbReference>
<accession>A0A2N5UC33</accession>
<name>A0A2N5UC33_9BASI</name>
<organism evidence="1 2">
    <name type="scientific">Puccinia coronata f. sp. avenae</name>
    <dbReference type="NCBI Taxonomy" id="200324"/>
    <lineage>
        <taxon>Eukaryota</taxon>
        <taxon>Fungi</taxon>
        <taxon>Dikarya</taxon>
        <taxon>Basidiomycota</taxon>
        <taxon>Pucciniomycotina</taxon>
        <taxon>Pucciniomycetes</taxon>
        <taxon>Pucciniales</taxon>
        <taxon>Pucciniaceae</taxon>
        <taxon>Puccinia</taxon>
    </lineage>
</organism>
<sequence>MALGPQSSQKKETLKMARPPPEVLVAISDKEMGGGNHYCITPLAATLLVYPFFSSFHATRSTQTCAVPITLTLSLDLPGLDRHLSFREVSEMA</sequence>
<proteinExistence type="predicted"/>
<reference evidence="1 2" key="1">
    <citation type="submission" date="2017-11" db="EMBL/GenBank/DDBJ databases">
        <title>De novo assembly and phasing of dikaryotic genomes from two isolates of Puccinia coronata f. sp. avenae, the causal agent of oat crown rust.</title>
        <authorList>
            <person name="Miller M.E."/>
            <person name="Zhang Y."/>
            <person name="Omidvar V."/>
            <person name="Sperschneider J."/>
            <person name="Schwessinger B."/>
            <person name="Raley C."/>
            <person name="Palmer J.M."/>
            <person name="Garnica D."/>
            <person name="Upadhyaya N."/>
            <person name="Rathjen J."/>
            <person name="Taylor J.M."/>
            <person name="Park R.F."/>
            <person name="Dodds P.N."/>
            <person name="Hirsch C.D."/>
            <person name="Kianian S.F."/>
            <person name="Figueroa M."/>
        </authorList>
    </citation>
    <scope>NUCLEOTIDE SEQUENCE [LARGE SCALE GENOMIC DNA]</scope>
    <source>
        <strain evidence="1">12SD80</strain>
    </source>
</reference>
<dbReference type="Proteomes" id="UP000235392">
    <property type="component" value="Unassembled WGS sequence"/>
</dbReference>
<protein>
    <submittedName>
        <fullName evidence="1">Uncharacterized protein</fullName>
    </submittedName>
</protein>
<evidence type="ECO:0000313" key="1">
    <source>
        <dbReference type="EMBL" id="PLW35281.1"/>
    </source>
</evidence>
<evidence type="ECO:0000313" key="2">
    <source>
        <dbReference type="Proteomes" id="UP000235392"/>
    </source>
</evidence>